<dbReference type="InterPro" id="IPR045057">
    <property type="entry name" value="Gcn5-rel_NAT"/>
</dbReference>
<dbReference type="Proteomes" id="UP001059836">
    <property type="component" value="Chromosome"/>
</dbReference>
<evidence type="ECO:0000313" key="2">
    <source>
        <dbReference type="EMBL" id="QHN36815.1"/>
    </source>
</evidence>
<organism evidence="2 3">
    <name type="scientific">Gordonia pseudamarae</name>
    <dbReference type="NCBI Taxonomy" id="2831662"/>
    <lineage>
        <taxon>Bacteria</taxon>
        <taxon>Bacillati</taxon>
        <taxon>Actinomycetota</taxon>
        <taxon>Actinomycetes</taxon>
        <taxon>Mycobacteriales</taxon>
        <taxon>Gordoniaceae</taxon>
        <taxon>Gordonia</taxon>
    </lineage>
</organism>
<evidence type="ECO:0000313" key="3">
    <source>
        <dbReference type="Proteomes" id="UP001059836"/>
    </source>
</evidence>
<dbReference type="RefSeq" id="WP_213245086.1">
    <property type="nucleotide sequence ID" value="NZ_CP045806.1"/>
</dbReference>
<feature type="domain" description="N-acetyltransferase" evidence="1">
    <location>
        <begin position="25"/>
        <end position="115"/>
    </location>
</feature>
<dbReference type="PANTHER" id="PTHR31435:SF10">
    <property type="entry name" value="BSR4717 PROTEIN"/>
    <property type="match status" value="1"/>
</dbReference>
<dbReference type="CDD" id="cd04301">
    <property type="entry name" value="NAT_SF"/>
    <property type="match status" value="1"/>
</dbReference>
<keyword evidence="3" id="KW-1185">Reference proteome</keyword>
<sequence length="116" mass="12889">MQRKTQSVRPPQSAQAILHQISQVVHNPERDRFELWVAGDLVGVLGYTAETIDGKPTISVMHTVIYDEYTGHGLGSRLARGVVAYARHRDARLRPVCSFTKRYVDAHPGAVELVPA</sequence>
<dbReference type="PROSITE" id="PS51729">
    <property type="entry name" value="GNAT_YJDJ"/>
    <property type="match status" value="1"/>
</dbReference>
<reference evidence="2" key="1">
    <citation type="journal article" date="2021" name="Nat. Microbiol.">
        <title>Cocultivation of an ultrasmall environmental parasitic bacterium with lytic ability against bacteria associated with wastewater foams.</title>
        <authorList>
            <person name="Batinovic S."/>
            <person name="Rose J.J.A."/>
            <person name="Ratcliffe J."/>
            <person name="Seviour R.J."/>
            <person name="Petrovski S."/>
        </authorList>
    </citation>
    <scope>NUCLEOTIDE SEQUENCE</scope>
    <source>
        <strain evidence="2">CON9</strain>
    </source>
</reference>
<dbReference type="Pfam" id="PF14542">
    <property type="entry name" value="Acetyltransf_CG"/>
    <property type="match status" value="1"/>
</dbReference>
<dbReference type="EMBL" id="CP045809">
    <property type="protein sequence ID" value="QHN36815.1"/>
    <property type="molecule type" value="Genomic_DNA"/>
</dbReference>
<proteinExistence type="predicted"/>
<dbReference type="InterPro" id="IPR031165">
    <property type="entry name" value="GNAT_YJDJ"/>
</dbReference>
<dbReference type="PANTHER" id="PTHR31435">
    <property type="entry name" value="PROTEIN NATD1"/>
    <property type="match status" value="1"/>
</dbReference>
<dbReference type="InterPro" id="IPR016181">
    <property type="entry name" value="Acyl_CoA_acyltransferase"/>
</dbReference>
<accession>A0ABX6INE0</accession>
<evidence type="ECO:0000259" key="1">
    <source>
        <dbReference type="PROSITE" id="PS51729"/>
    </source>
</evidence>
<dbReference type="SUPFAM" id="SSF55729">
    <property type="entry name" value="Acyl-CoA N-acyltransferases (Nat)"/>
    <property type="match status" value="1"/>
</dbReference>
<protein>
    <submittedName>
        <fullName evidence="2">GNAT family N-acetyltransferase</fullName>
    </submittedName>
</protein>
<gene>
    <name evidence="2" type="ORF">GII31_19855</name>
</gene>
<name>A0ABX6INE0_9ACTN</name>
<dbReference type="Gene3D" id="3.40.630.30">
    <property type="match status" value="1"/>
</dbReference>